<sequence length="66" mass="7615">MIYVLITMFVWSRRSSSNQRGEGRGVMEKQLYNKTNAICQLILYELCASSCQFYSAASTNTEFWMG</sequence>
<gene>
    <name evidence="1" type="ORF">BRADI_2g60715v3</name>
</gene>
<reference evidence="1" key="2">
    <citation type="submission" date="2017-06" db="EMBL/GenBank/DDBJ databases">
        <title>WGS assembly of Brachypodium distachyon.</title>
        <authorList>
            <consortium name="The International Brachypodium Initiative"/>
            <person name="Lucas S."/>
            <person name="Harmon-Smith M."/>
            <person name="Lail K."/>
            <person name="Tice H."/>
            <person name="Grimwood J."/>
            <person name="Bruce D."/>
            <person name="Barry K."/>
            <person name="Shu S."/>
            <person name="Lindquist E."/>
            <person name="Wang M."/>
            <person name="Pitluck S."/>
            <person name="Vogel J.P."/>
            <person name="Garvin D.F."/>
            <person name="Mockler T.C."/>
            <person name="Schmutz J."/>
            <person name="Rokhsar D."/>
            <person name="Bevan M.W."/>
        </authorList>
    </citation>
    <scope>NUCLEOTIDE SEQUENCE</scope>
    <source>
        <strain evidence="1">Bd21</strain>
    </source>
</reference>
<name>A0A2K2DH49_BRADI</name>
<dbReference type="EMBL" id="CM000881">
    <property type="protein sequence ID" value="PNT73599.1"/>
    <property type="molecule type" value="Genomic_DNA"/>
</dbReference>
<dbReference type="Proteomes" id="UP000008810">
    <property type="component" value="Chromosome 2"/>
</dbReference>
<accession>A0A2K2DH49</accession>
<reference evidence="1 2" key="1">
    <citation type="journal article" date="2010" name="Nature">
        <title>Genome sequencing and analysis of the model grass Brachypodium distachyon.</title>
        <authorList>
            <consortium name="International Brachypodium Initiative"/>
        </authorList>
    </citation>
    <scope>NUCLEOTIDE SEQUENCE [LARGE SCALE GENOMIC DNA]</scope>
    <source>
        <strain evidence="1 2">Bd21</strain>
    </source>
</reference>
<evidence type="ECO:0000313" key="3">
    <source>
        <dbReference type="Proteomes" id="UP000008810"/>
    </source>
</evidence>
<evidence type="ECO:0000313" key="1">
    <source>
        <dbReference type="EMBL" id="PNT73599.1"/>
    </source>
</evidence>
<dbReference type="InParanoid" id="A0A2K2DH49"/>
<evidence type="ECO:0000313" key="2">
    <source>
        <dbReference type="EnsemblPlants" id="PNT73599"/>
    </source>
</evidence>
<dbReference type="Gramene" id="PNT73599">
    <property type="protein sequence ID" value="PNT73599"/>
    <property type="gene ID" value="BRADI_2g60715v3"/>
</dbReference>
<keyword evidence="3" id="KW-1185">Reference proteome</keyword>
<proteinExistence type="predicted"/>
<dbReference type="AlphaFoldDB" id="A0A2K2DH49"/>
<protein>
    <submittedName>
        <fullName evidence="1 2">Uncharacterized protein</fullName>
    </submittedName>
</protein>
<dbReference type="EnsemblPlants" id="PNT73599">
    <property type="protein sequence ID" value="PNT73599"/>
    <property type="gene ID" value="BRADI_2g60715v3"/>
</dbReference>
<reference evidence="2" key="3">
    <citation type="submission" date="2018-08" db="UniProtKB">
        <authorList>
            <consortium name="EnsemblPlants"/>
        </authorList>
    </citation>
    <scope>IDENTIFICATION</scope>
    <source>
        <strain evidence="2">cv. Bd21</strain>
    </source>
</reference>
<organism evidence="1">
    <name type="scientific">Brachypodium distachyon</name>
    <name type="common">Purple false brome</name>
    <name type="synonym">Trachynia distachya</name>
    <dbReference type="NCBI Taxonomy" id="15368"/>
    <lineage>
        <taxon>Eukaryota</taxon>
        <taxon>Viridiplantae</taxon>
        <taxon>Streptophyta</taxon>
        <taxon>Embryophyta</taxon>
        <taxon>Tracheophyta</taxon>
        <taxon>Spermatophyta</taxon>
        <taxon>Magnoliopsida</taxon>
        <taxon>Liliopsida</taxon>
        <taxon>Poales</taxon>
        <taxon>Poaceae</taxon>
        <taxon>BOP clade</taxon>
        <taxon>Pooideae</taxon>
        <taxon>Stipodae</taxon>
        <taxon>Brachypodieae</taxon>
        <taxon>Brachypodium</taxon>
    </lineage>
</organism>